<dbReference type="Proteomes" id="UP000663499">
    <property type="component" value="Chromosome"/>
</dbReference>
<evidence type="ECO:0000256" key="3">
    <source>
        <dbReference type="ARBA" id="ARBA00022692"/>
    </source>
</evidence>
<protein>
    <submittedName>
        <fullName evidence="8">MFS transporter</fullName>
    </submittedName>
</protein>
<dbReference type="EMBL" id="CP071444">
    <property type="protein sequence ID" value="QSX08577.1"/>
    <property type="molecule type" value="Genomic_DNA"/>
</dbReference>
<sequence length="460" mass="50456">MVSDDNKRRFVLFTTLLGSFWSAYIITSVNVAIPSISKEFASSATYTSWILTSSLLVTSMIVLPVGRLSDVIGRKKTLFYGMLNMTITTFLCGLSTSVTMMIVLRGIQGIGSAMVATTLISIISGAFPGNRRGKALGINVAFTYLGLSAGPFIGGWLVEQFGWRGIYYFSFPVGILLLFLIHRIDQEWKSNEPLRIDHKGAWIYAIGILAIIWGLSNLKGYPVAPFIFVGGLLMIFYFGRYESRIKEPLIDVRTLKSNRVLIFSTLASFINYSSTYAISFMMSMYLQYVKGFDPGFTGTILLIQPALQATFSPFAGFLSDRVDPRYVASSGMGLIAASLFFLSGFDQNTAVWQMLLLLGLIGIGFALFSAPNTNSIMSSMDRNQYGIASGILSTARTVGQSFSMAVTGLIVSLYVRSETVTTTNFAAFSQSFRVTFVLFSIFCIIGVIASLARGRKDAQN</sequence>
<comment type="subcellular location">
    <subcellularLocation>
        <location evidence="1">Cell membrane</location>
        <topology evidence="1">Multi-pass membrane protein</topology>
    </subcellularLocation>
</comment>
<proteinExistence type="predicted"/>
<dbReference type="RefSeq" id="WP_207299918.1">
    <property type="nucleotide sequence ID" value="NZ_CP071444.1"/>
</dbReference>
<feature type="transmembrane region" description="Helical" evidence="6">
    <location>
        <begin position="136"/>
        <end position="158"/>
    </location>
</feature>
<feature type="transmembrane region" description="Helical" evidence="6">
    <location>
        <begin position="12"/>
        <end position="34"/>
    </location>
</feature>
<accession>A0A974XEW0</accession>
<reference evidence="8" key="1">
    <citation type="submission" date="2021-03" db="EMBL/GenBank/DDBJ databases">
        <title>Alkalibacter marinus sp. nov., isolated from tidal flat sediment.</title>
        <authorList>
            <person name="Namirimu T."/>
            <person name="Yang J.-A."/>
            <person name="Yang S.-H."/>
            <person name="Kim Y.-J."/>
            <person name="Kwon K.K."/>
        </authorList>
    </citation>
    <scope>NUCLEOTIDE SEQUENCE</scope>
    <source>
        <strain evidence="8">ES005</strain>
    </source>
</reference>
<feature type="transmembrane region" description="Helical" evidence="6">
    <location>
        <begin position="201"/>
        <end position="216"/>
    </location>
</feature>
<feature type="transmembrane region" description="Helical" evidence="6">
    <location>
        <begin position="78"/>
        <end position="104"/>
    </location>
</feature>
<evidence type="ECO:0000313" key="9">
    <source>
        <dbReference type="Proteomes" id="UP000663499"/>
    </source>
</evidence>
<dbReference type="Pfam" id="PF07690">
    <property type="entry name" value="MFS_1"/>
    <property type="match status" value="2"/>
</dbReference>
<feature type="transmembrane region" description="Helical" evidence="6">
    <location>
        <begin position="326"/>
        <end position="345"/>
    </location>
</feature>
<dbReference type="KEGG" id="alka:J0B03_00330"/>
<feature type="transmembrane region" description="Helical" evidence="6">
    <location>
        <begin position="298"/>
        <end position="319"/>
    </location>
</feature>
<feature type="transmembrane region" description="Helical" evidence="6">
    <location>
        <begin position="222"/>
        <end position="239"/>
    </location>
</feature>
<evidence type="ECO:0000313" key="8">
    <source>
        <dbReference type="EMBL" id="QSX08577.1"/>
    </source>
</evidence>
<feature type="transmembrane region" description="Helical" evidence="6">
    <location>
        <begin position="164"/>
        <end position="181"/>
    </location>
</feature>
<feature type="domain" description="Major facilitator superfamily (MFS) profile" evidence="7">
    <location>
        <begin position="11"/>
        <end position="458"/>
    </location>
</feature>
<dbReference type="GO" id="GO:0022857">
    <property type="term" value="F:transmembrane transporter activity"/>
    <property type="evidence" value="ECO:0007669"/>
    <property type="project" value="InterPro"/>
</dbReference>
<feature type="transmembrane region" description="Helical" evidence="6">
    <location>
        <begin position="351"/>
        <end position="370"/>
    </location>
</feature>
<keyword evidence="5 6" id="KW-0472">Membrane</keyword>
<dbReference type="Gene3D" id="1.20.1720.10">
    <property type="entry name" value="Multidrug resistance protein D"/>
    <property type="match status" value="1"/>
</dbReference>
<evidence type="ECO:0000259" key="7">
    <source>
        <dbReference type="PROSITE" id="PS50850"/>
    </source>
</evidence>
<dbReference type="InterPro" id="IPR011701">
    <property type="entry name" value="MFS"/>
</dbReference>
<evidence type="ECO:0000256" key="4">
    <source>
        <dbReference type="ARBA" id="ARBA00022989"/>
    </source>
</evidence>
<dbReference type="CDD" id="cd17321">
    <property type="entry name" value="MFS_MMR_MDR_like"/>
    <property type="match status" value="1"/>
</dbReference>
<keyword evidence="4 6" id="KW-1133">Transmembrane helix</keyword>
<name>A0A974XEW0_9FIRM</name>
<dbReference type="InterPro" id="IPR036259">
    <property type="entry name" value="MFS_trans_sf"/>
</dbReference>
<keyword evidence="9" id="KW-1185">Reference proteome</keyword>
<feature type="transmembrane region" description="Helical" evidence="6">
    <location>
        <begin position="110"/>
        <end position="129"/>
    </location>
</feature>
<evidence type="ECO:0000256" key="1">
    <source>
        <dbReference type="ARBA" id="ARBA00004651"/>
    </source>
</evidence>
<dbReference type="PANTHER" id="PTHR42718">
    <property type="entry name" value="MAJOR FACILITATOR SUPERFAMILY MULTIDRUG TRANSPORTER MFSC"/>
    <property type="match status" value="1"/>
</dbReference>
<dbReference type="InterPro" id="IPR020846">
    <property type="entry name" value="MFS_dom"/>
</dbReference>
<dbReference type="InterPro" id="IPR005829">
    <property type="entry name" value="Sugar_transporter_CS"/>
</dbReference>
<feature type="transmembrane region" description="Helical" evidence="6">
    <location>
        <begin position="260"/>
        <end position="286"/>
    </location>
</feature>
<dbReference type="PROSITE" id="PS00216">
    <property type="entry name" value="SUGAR_TRANSPORT_1"/>
    <property type="match status" value="1"/>
</dbReference>
<evidence type="ECO:0000256" key="2">
    <source>
        <dbReference type="ARBA" id="ARBA00022448"/>
    </source>
</evidence>
<dbReference type="GO" id="GO:0005886">
    <property type="term" value="C:plasma membrane"/>
    <property type="evidence" value="ECO:0007669"/>
    <property type="project" value="UniProtKB-SubCell"/>
</dbReference>
<dbReference type="SUPFAM" id="SSF103473">
    <property type="entry name" value="MFS general substrate transporter"/>
    <property type="match status" value="1"/>
</dbReference>
<feature type="transmembrane region" description="Helical" evidence="6">
    <location>
        <begin position="434"/>
        <end position="452"/>
    </location>
</feature>
<feature type="transmembrane region" description="Helical" evidence="6">
    <location>
        <begin position="46"/>
        <end position="66"/>
    </location>
</feature>
<organism evidence="8 9">
    <name type="scientific">Alkalibacter rhizosphaerae</name>
    <dbReference type="NCBI Taxonomy" id="2815577"/>
    <lineage>
        <taxon>Bacteria</taxon>
        <taxon>Bacillati</taxon>
        <taxon>Bacillota</taxon>
        <taxon>Clostridia</taxon>
        <taxon>Eubacteriales</taxon>
        <taxon>Eubacteriaceae</taxon>
        <taxon>Alkalibacter</taxon>
    </lineage>
</organism>
<evidence type="ECO:0000256" key="5">
    <source>
        <dbReference type="ARBA" id="ARBA00023136"/>
    </source>
</evidence>
<dbReference type="PANTHER" id="PTHR42718:SF9">
    <property type="entry name" value="MAJOR FACILITATOR SUPERFAMILY MULTIDRUG TRANSPORTER MFSC"/>
    <property type="match status" value="1"/>
</dbReference>
<dbReference type="AlphaFoldDB" id="A0A974XEW0"/>
<dbReference type="PROSITE" id="PS50850">
    <property type="entry name" value="MFS"/>
    <property type="match status" value="1"/>
</dbReference>
<dbReference type="PRINTS" id="PR01036">
    <property type="entry name" value="TCRTETB"/>
</dbReference>
<dbReference type="Gene3D" id="1.20.1250.20">
    <property type="entry name" value="MFS general substrate transporter like domains"/>
    <property type="match status" value="1"/>
</dbReference>
<feature type="transmembrane region" description="Helical" evidence="6">
    <location>
        <begin position="391"/>
        <end position="414"/>
    </location>
</feature>
<evidence type="ECO:0000256" key="6">
    <source>
        <dbReference type="SAM" id="Phobius"/>
    </source>
</evidence>
<gene>
    <name evidence="8" type="ORF">J0B03_00330</name>
</gene>
<keyword evidence="2" id="KW-0813">Transport</keyword>
<keyword evidence="3 6" id="KW-0812">Transmembrane</keyword>